<reference evidence="3" key="1">
    <citation type="submission" date="2016-06" db="EMBL/GenBank/DDBJ databases">
        <title>Four novel species of enterococci isolated from chicken manure.</title>
        <authorList>
            <person name="Van Tyne D."/>
        </authorList>
    </citation>
    <scope>NUCLEOTIDE SEQUENCE [LARGE SCALE GENOMIC DNA]</scope>
    <source>
        <strain evidence="3">JM9A</strain>
    </source>
</reference>
<dbReference type="SUPFAM" id="SSF100950">
    <property type="entry name" value="NagB/RpiA/CoA transferase-like"/>
    <property type="match status" value="1"/>
</dbReference>
<dbReference type="InterPro" id="IPR024185">
    <property type="entry name" value="FTHF_cligase-like_sf"/>
</dbReference>
<dbReference type="InterPro" id="IPR003741">
    <property type="entry name" value="LUD_dom"/>
</dbReference>
<dbReference type="RefSeq" id="WP_161869014.1">
    <property type="nucleotide sequence ID" value="NZ_MAEI02000001.1"/>
</dbReference>
<evidence type="ECO:0000313" key="2">
    <source>
        <dbReference type="EMBL" id="MEO1780717.1"/>
    </source>
</evidence>
<evidence type="ECO:0000259" key="1">
    <source>
        <dbReference type="Pfam" id="PF02589"/>
    </source>
</evidence>
<name>A0ABV0F0X3_9ENTE</name>
<dbReference type="EMBL" id="MAEI02000001">
    <property type="protein sequence ID" value="MEO1780717.1"/>
    <property type="molecule type" value="Genomic_DNA"/>
</dbReference>
<dbReference type="Pfam" id="PF02589">
    <property type="entry name" value="LUD_dom"/>
    <property type="match status" value="1"/>
</dbReference>
<dbReference type="PANTHER" id="PTHR36179:SF2">
    <property type="entry name" value="LUD DOMAIN-CONTAINING PROTEIN"/>
    <property type="match status" value="1"/>
</dbReference>
<proteinExistence type="predicted"/>
<dbReference type="PANTHER" id="PTHR36179">
    <property type="entry name" value="LUD_DOM DOMAIN-CONTAINING PROTEIN"/>
    <property type="match status" value="1"/>
</dbReference>
<dbReference type="Gene3D" id="3.40.50.10420">
    <property type="entry name" value="NagB/RpiA/CoA transferase-like"/>
    <property type="match status" value="1"/>
</dbReference>
<evidence type="ECO:0000313" key="3">
    <source>
        <dbReference type="Proteomes" id="UP001429357"/>
    </source>
</evidence>
<protein>
    <recommendedName>
        <fullName evidence="1">LUD domain-containing protein</fullName>
    </recommendedName>
</protein>
<organism evidence="2 3">
    <name type="scientific">Enterococcus diestrammenae</name>
    <dbReference type="NCBI Taxonomy" id="1155073"/>
    <lineage>
        <taxon>Bacteria</taxon>
        <taxon>Bacillati</taxon>
        <taxon>Bacillota</taxon>
        <taxon>Bacilli</taxon>
        <taxon>Lactobacillales</taxon>
        <taxon>Enterococcaceae</taxon>
        <taxon>Enterococcus</taxon>
    </lineage>
</organism>
<comment type="caution">
    <text evidence="2">The sequence shown here is derived from an EMBL/GenBank/DDBJ whole genome shotgun (WGS) entry which is preliminary data.</text>
</comment>
<reference evidence="2 3" key="2">
    <citation type="submission" date="2024-02" db="EMBL/GenBank/DDBJ databases">
        <title>The Genome Sequence of Enterococcus diestrammenae JM9A.</title>
        <authorList>
            <person name="Earl A."/>
            <person name="Manson A."/>
            <person name="Gilmore M."/>
            <person name="Sanders J."/>
            <person name="Shea T."/>
            <person name="Howe W."/>
            <person name="Livny J."/>
            <person name="Cuomo C."/>
            <person name="Neafsey D."/>
            <person name="Birren B."/>
        </authorList>
    </citation>
    <scope>NUCLEOTIDE SEQUENCE [LARGE SCALE GENOMIC DNA]</scope>
    <source>
        <strain evidence="2 3">JM9A</strain>
    </source>
</reference>
<accession>A0ABV0F0X3</accession>
<dbReference type="InterPro" id="IPR037171">
    <property type="entry name" value="NagB/RpiA_transferase-like"/>
</dbReference>
<keyword evidence="3" id="KW-1185">Reference proteome</keyword>
<sequence>MEDFQTARKYAAAITLSKKLTRRNFQTVICATLAEAKEHALQAINPTKTVGFGGSLTVAASGLIPALYERGQKIIDRERTTTPEARHQVMRQALTADYFLTSINGIAETGELVNVDNIGNRVAALTFGPEKVLAFVSMNKVYGTLETTLERVRNQTAPLNSWRLNLKDTPCIKTGNCGNCLKPECICNTIAITRRSPVPERIVIYLILEDAGI</sequence>
<gene>
    <name evidence="2" type="ORF">BAU18_000268</name>
</gene>
<feature type="domain" description="LUD" evidence="1">
    <location>
        <begin position="17"/>
        <end position="207"/>
    </location>
</feature>
<dbReference type="Proteomes" id="UP001429357">
    <property type="component" value="Unassembled WGS sequence"/>
</dbReference>